<dbReference type="Pfam" id="PF00432">
    <property type="entry name" value="Prenyltrans"/>
    <property type="match status" value="1"/>
</dbReference>
<keyword evidence="12" id="KW-1185">Reference proteome</keyword>
<dbReference type="GO" id="GO:0097354">
    <property type="term" value="P:prenylation"/>
    <property type="evidence" value="ECO:0007669"/>
    <property type="project" value="UniProtKB-UniRule"/>
</dbReference>
<evidence type="ECO:0000256" key="7">
    <source>
        <dbReference type="ARBA" id="ARBA00022737"/>
    </source>
</evidence>
<evidence type="ECO:0000256" key="9">
    <source>
        <dbReference type="RuleBase" id="RU365056"/>
    </source>
</evidence>
<dbReference type="Gene3D" id="1.50.10.20">
    <property type="match status" value="1"/>
</dbReference>
<reference evidence="11 12" key="1">
    <citation type="submission" date="2016-11" db="EMBL/GenBank/DDBJ databases">
        <title>The macronuclear genome of Stentor coeruleus: a giant cell with tiny introns.</title>
        <authorList>
            <person name="Slabodnick M."/>
            <person name="Ruby J.G."/>
            <person name="Reiff S.B."/>
            <person name="Swart E.C."/>
            <person name="Gosai S."/>
            <person name="Prabakaran S."/>
            <person name="Witkowska E."/>
            <person name="Larue G.E."/>
            <person name="Fisher S."/>
            <person name="Freeman R.M."/>
            <person name="Gunawardena J."/>
            <person name="Chu W."/>
            <person name="Stover N.A."/>
            <person name="Gregory B.D."/>
            <person name="Nowacki M."/>
            <person name="Derisi J."/>
            <person name="Roy S.W."/>
            <person name="Marshall W.F."/>
            <person name="Sood P."/>
        </authorList>
    </citation>
    <scope>NUCLEOTIDE SEQUENCE [LARGE SCALE GENOMIC DNA]</scope>
    <source>
        <strain evidence="11">WM001</strain>
    </source>
</reference>
<dbReference type="InterPro" id="IPR001330">
    <property type="entry name" value="Prenyltrans"/>
</dbReference>
<comment type="subunit">
    <text evidence="9">Heterodimer of an alpha and a beta subunit.</text>
</comment>
<dbReference type="EMBL" id="MPUH01000253">
    <property type="protein sequence ID" value="OMJ84953.1"/>
    <property type="molecule type" value="Genomic_DNA"/>
</dbReference>
<accession>A0A1R2C7G5</accession>
<keyword evidence="4 9" id="KW-0637">Prenyltransferase</keyword>
<evidence type="ECO:0000256" key="5">
    <source>
        <dbReference type="ARBA" id="ARBA00022679"/>
    </source>
</evidence>
<evidence type="ECO:0000256" key="2">
    <source>
        <dbReference type="ARBA" id="ARBA00012702"/>
    </source>
</evidence>
<evidence type="ECO:0000256" key="8">
    <source>
        <dbReference type="ARBA" id="ARBA00022833"/>
    </source>
</evidence>
<dbReference type="InterPro" id="IPR045089">
    <property type="entry name" value="PGGT1B-like"/>
</dbReference>
<dbReference type="PANTHER" id="PTHR11774">
    <property type="entry name" value="GERANYLGERANYL TRANSFERASE TYPE BETA SUBUNIT"/>
    <property type="match status" value="1"/>
</dbReference>
<dbReference type="CDD" id="cd02893">
    <property type="entry name" value="FTase"/>
    <property type="match status" value="1"/>
</dbReference>
<comment type="caution">
    <text evidence="11">The sequence shown here is derived from an EMBL/GenBank/DDBJ whole genome shotgun (WGS) entry which is preliminary data.</text>
</comment>
<comment type="similarity">
    <text evidence="1 9">Belongs to the protein prenyltransferase subunit beta family.</text>
</comment>
<comment type="function">
    <text evidence="9">Catalyzes the transfer of a farnesyl moiety from farnesyl diphosphate to a cysteine at the fourth position from the C-terminus of several proteins. The beta subunit is responsible for peptide-binding.</text>
</comment>
<organism evidence="11 12">
    <name type="scientific">Stentor coeruleus</name>
    <dbReference type="NCBI Taxonomy" id="5963"/>
    <lineage>
        <taxon>Eukaryota</taxon>
        <taxon>Sar</taxon>
        <taxon>Alveolata</taxon>
        <taxon>Ciliophora</taxon>
        <taxon>Postciliodesmatophora</taxon>
        <taxon>Heterotrichea</taxon>
        <taxon>Heterotrichida</taxon>
        <taxon>Stentoridae</taxon>
        <taxon>Stentor</taxon>
    </lineage>
</organism>
<evidence type="ECO:0000259" key="10">
    <source>
        <dbReference type="Pfam" id="PF00432"/>
    </source>
</evidence>
<dbReference type="GO" id="GO:0005965">
    <property type="term" value="C:protein farnesyltransferase complex"/>
    <property type="evidence" value="ECO:0007669"/>
    <property type="project" value="UniProtKB-UniRule"/>
</dbReference>
<protein>
    <recommendedName>
        <fullName evidence="3 9">Protein farnesyltransferase subunit beta</fullName>
        <shortName evidence="9">FTase-beta</shortName>
        <ecNumber evidence="2 9">2.5.1.58</ecNumber>
    </recommendedName>
</protein>
<proteinExistence type="inferred from homology"/>
<dbReference type="GO" id="GO:0008270">
    <property type="term" value="F:zinc ion binding"/>
    <property type="evidence" value="ECO:0007669"/>
    <property type="project" value="UniProtKB-UniRule"/>
</dbReference>
<keyword evidence="7" id="KW-0677">Repeat</keyword>
<gene>
    <name evidence="11" type="ORF">SteCoe_13862</name>
</gene>
<comment type="catalytic activity">
    <reaction evidence="9">
        <text>L-cysteinyl-[protein] + (2E,6E)-farnesyl diphosphate = S-(2E,6E)-farnesyl-L-cysteinyl-[protein] + diphosphate</text>
        <dbReference type="Rhea" id="RHEA:13345"/>
        <dbReference type="Rhea" id="RHEA-COMP:10131"/>
        <dbReference type="Rhea" id="RHEA-COMP:11535"/>
        <dbReference type="ChEBI" id="CHEBI:29950"/>
        <dbReference type="ChEBI" id="CHEBI:33019"/>
        <dbReference type="ChEBI" id="CHEBI:86019"/>
        <dbReference type="ChEBI" id="CHEBI:175763"/>
    </reaction>
</comment>
<dbReference type="SUPFAM" id="SSF48239">
    <property type="entry name" value="Terpenoid cyclases/Protein prenyltransferases"/>
    <property type="match status" value="1"/>
</dbReference>
<dbReference type="AlphaFoldDB" id="A0A1R2C7G5"/>
<dbReference type="PANTHER" id="PTHR11774:SF6">
    <property type="entry name" value="PROTEIN FARNESYLTRANSFERASE SUBUNIT BETA"/>
    <property type="match status" value="1"/>
</dbReference>
<dbReference type="GO" id="GO:0004660">
    <property type="term" value="F:protein farnesyltransferase activity"/>
    <property type="evidence" value="ECO:0007669"/>
    <property type="project" value="UniProtKB-UniRule"/>
</dbReference>
<feature type="domain" description="Prenyltransferase alpha-alpha toroid" evidence="10">
    <location>
        <begin position="27"/>
        <end position="344"/>
    </location>
</feature>
<evidence type="ECO:0000313" key="12">
    <source>
        <dbReference type="Proteomes" id="UP000187209"/>
    </source>
</evidence>
<keyword evidence="8 9" id="KW-0862">Zinc</keyword>
<dbReference type="InterPro" id="IPR008930">
    <property type="entry name" value="Terpenoid_cyclase/PrenylTrfase"/>
</dbReference>
<keyword evidence="5 9" id="KW-0808">Transferase</keyword>
<evidence type="ECO:0000256" key="1">
    <source>
        <dbReference type="ARBA" id="ARBA00010497"/>
    </source>
</evidence>
<dbReference type="OrthoDB" id="10261146at2759"/>
<evidence type="ECO:0000256" key="3">
    <source>
        <dbReference type="ARBA" id="ARBA00015798"/>
    </source>
</evidence>
<keyword evidence="6 9" id="KW-0479">Metal-binding</keyword>
<dbReference type="EC" id="2.5.1.58" evidence="2 9"/>
<name>A0A1R2C7G5_9CILI</name>
<evidence type="ECO:0000313" key="11">
    <source>
        <dbReference type="EMBL" id="OMJ84953.1"/>
    </source>
</evidence>
<sequence>MQTKVENLYKIIDLDIHNGTYNNFVILDKDSHCEFSFGGLLRLPRGLTSLCSGQPWLVYWNLNSLNIMKMPIPEEVSSQVIALLSECICPYTGAFCGGPSQDPHLAPTYASVAALISLNSAKGYSIINRKGIHDFIVSMKHKTVPGAFTMHTDGESDMRSVYCAICVASVLNILDDAVTKDVSYHIANCQNYDGGFSAEPNGESHGGYTFCAVASLIMLEKASLVDCERALEWCLMRQMDIEGGFNGRPNKLVDSCYTFWIGAAIVMLKDVLNIPKEVQICSSEALQAYVMVACQSPMGLFDKPGSSPDYYHTAYSLGGLSFFQEPKMFKESILDLADIDPLVNALKKNVEDARKYFIELGPI</sequence>
<dbReference type="Proteomes" id="UP000187209">
    <property type="component" value="Unassembled WGS sequence"/>
</dbReference>
<dbReference type="InterPro" id="IPR026872">
    <property type="entry name" value="FTB"/>
</dbReference>
<evidence type="ECO:0000256" key="6">
    <source>
        <dbReference type="ARBA" id="ARBA00022723"/>
    </source>
</evidence>
<evidence type="ECO:0000256" key="4">
    <source>
        <dbReference type="ARBA" id="ARBA00022602"/>
    </source>
</evidence>
<comment type="cofactor">
    <cofactor evidence="9">
        <name>Zn(2+)</name>
        <dbReference type="ChEBI" id="CHEBI:29105"/>
    </cofactor>
    <text evidence="9">Binds 1 zinc ion per subunit.</text>
</comment>